<evidence type="ECO:0000313" key="2">
    <source>
        <dbReference type="Proteomes" id="UP000324800"/>
    </source>
</evidence>
<dbReference type="EMBL" id="SNRW01000824">
    <property type="protein sequence ID" value="KAA6399080.1"/>
    <property type="molecule type" value="Genomic_DNA"/>
</dbReference>
<accession>A0A5J4WVV6</accession>
<evidence type="ECO:0000313" key="1">
    <source>
        <dbReference type="EMBL" id="KAA6399080.1"/>
    </source>
</evidence>
<sequence>MGMIDIGGRQGGGGQLASLVTKIALDIERMSDNAYLKVSNALMAEWSKALVLARLELGEVMERYIEPERIITSIVAWSEATRFGGLYFVEEMLRAKADIILDKIVTVSELK</sequence>
<name>A0A5J4WVV6_9EUKA</name>
<organism evidence="1 2">
    <name type="scientific">Streblomastix strix</name>
    <dbReference type="NCBI Taxonomy" id="222440"/>
    <lineage>
        <taxon>Eukaryota</taxon>
        <taxon>Metamonada</taxon>
        <taxon>Preaxostyla</taxon>
        <taxon>Oxymonadida</taxon>
        <taxon>Streblomastigidae</taxon>
        <taxon>Streblomastix</taxon>
    </lineage>
</organism>
<reference evidence="1 2" key="1">
    <citation type="submission" date="2019-03" db="EMBL/GenBank/DDBJ databases">
        <title>Single cell metagenomics reveals metabolic interactions within the superorganism composed of flagellate Streblomastix strix and complex community of Bacteroidetes bacteria on its surface.</title>
        <authorList>
            <person name="Treitli S.C."/>
            <person name="Kolisko M."/>
            <person name="Husnik F."/>
            <person name="Keeling P."/>
            <person name="Hampl V."/>
        </authorList>
    </citation>
    <scope>NUCLEOTIDE SEQUENCE [LARGE SCALE GENOMIC DNA]</scope>
    <source>
        <strain evidence="1">ST1C</strain>
    </source>
</reference>
<dbReference type="AlphaFoldDB" id="A0A5J4WVV6"/>
<gene>
    <name evidence="1" type="ORF">EZS28_005387</name>
</gene>
<protein>
    <submittedName>
        <fullName evidence="1">Uncharacterized protein</fullName>
    </submittedName>
</protein>
<comment type="caution">
    <text evidence="1">The sequence shown here is derived from an EMBL/GenBank/DDBJ whole genome shotgun (WGS) entry which is preliminary data.</text>
</comment>
<proteinExistence type="predicted"/>
<dbReference type="Proteomes" id="UP000324800">
    <property type="component" value="Unassembled WGS sequence"/>
</dbReference>